<dbReference type="InterPro" id="IPR053858">
    <property type="entry name" value="Arb2_dom"/>
</dbReference>
<dbReference type="Pfam" id="PF22749">
    <property type="entry name" value="Arb2"/>
    <property type="match status" value="1"/>
</dbReference>
<sequence>MADLLTLKDLGYRFDENGEFRKISDNGRFVFTNQEDYEKLGNVMTTELYSILVNQCGLERLKSKMNTKICANTGVLSTLPVIFATSPLYFLSFTAVVQYDLGNGLGEANLRLILNEGLNVGSQIPYIQRAHNNDWGVILCNTNTDENFREYPRQHLRAVYDQLLSGTSIQRILVVAHSRGGQDFAYAFPYFKNDERFVVVSLTDSLHFKMPDGSSEAKGPVFINWTADSSFQQISISDEDNANMFSRVHQIYAGLYRLKGDTVSEHENLPMREVT</sequence>
<reference evidence="3" key="2">
    <citation type="submission" date="2017-02" db="UniProtKB">
        <authorList>
            <consortium name="WormBaseParasite"/>
        </authorList>
    </citation>
    <scope>IDENTIFICATION</scope>
</reference>
<protein>
    <submittedName>
        <fullName evidence="3">Alpha/beta hydrolase</fullName>
    </submittedName>
</protein>
<evidence type="ECO:0000313" key="3">
    <source>
        <dbReference type="WBParaSite" id="ACAC_0000047901-mRNA-1"/>
    </source>
</evidence>
<feature type="domain" description="Arb2" evidence="1">
    <location>
        <begin position="6"/>
        <end position="143"/>
    </location>
</feature>
<name>A0A0K0CTP0_ANGCA</name>
<proteinExistence type="predicted"/>
<dbReference type="WBParaSite" id="ACAC_0000047901-mRNA-1">
    <property type="protein sequence ID" value="ACAC_0000047901-mRNA-1"/>
    <property type="gene ID" value="ACAC_0000047901"/>
</dbReference>
<dbReference type="AlphaFoldDB" id="A0A0K0CTP0"/>
<dbReference type="InterPro" id="IPR048263">
    <property type="entry name" value="Arb2"/>
</dbReference>
<dbReference type="STRING" id="6313.A0A0K0CTP0"/>
<dbReference type="GO" id="GO:0005634">
    <property type="term" value="C:nucleus"/>
    <property type="evidence" value="ECO:0007669"/>
    <property type="project" value="TreeGrafter"/>
</dbReference>
<evidence type="ECO:0000313" key="2">
    <source>
        <dbReference type="Proteomes" id="UP000035642"/>
    </source>
</evidence>
<dbReference type="PANTHER" id="PTHR21357:SF4">
    <property type="entry name" value="FAM172 FAMILY PROTEIN HOMOLOG CG10038"/>
    <property type="match status" value="1"/>
</dbReference>
<dbReference type="GO" id="GO:0035197">
    <property type="term" value="F:siRNA binding"/>
    <property type="evidence" value="ECO:0007669"/>
    <property type="project" value="TreeGrafter"/>
</dbReference>
<evidence type="ECO:0000259" key="1">
    <source>
        <dbReference type="Pfam" id="PF22749"/>
    </source>
</evidence>
<accession>A0A0K0CTP0</accession>
<dbReference type="PANTHER" id="PTHR21357">
    <property type="entry name" value="FAM172 FAMILY PROTEIN HOMOLOG CG10038"/>
    <property type="match status" value="1"/>
</dbReference>
<dbReference type="Proteomes" id="UP000035642">
    <property type="component" value="Unassembled WGS sequence"/>
</dbReference>
<organism evidence="2 3">
    <name type="scientific">Angiostrongylus cantonensis</name>
    <name type="common">Rat lungworm</name>
    <dbReference type="NCBI Taxonomy" id="6313"/>
    <lineage>
        <taxon>Eukaryota</taxon>
        <taxon>Metazoa</taxon>
        <taxon>Ecdysozoa</taxon>
        <taxon>Nematoda</taxon>
        <taxon>Chromadorea</taxon>
        <taxon>Rhabditida</taxon>
        <taxon>Rhabditina</taxon>
        <taxon>Rhabditomorpha</taxon>
        <taxon>Strongyloidea</taxon>
        <taxon>Metastrongylidae</taxon>
        <taxon>Angiostrongylus</taxon>
    </lineage>
</organism>
<keyword evidence="2" id="KW-1185">Reference proteome</keyword>
<dbReference type="GO" id="GO:0031048">
    <property type="term" value="P:regulatory ncRNA-mediated heterochromatin formation"/>
    <property type="evidence" value="ECO:0007669"/>
    <property type="project" value="TreeGrafter"/>
</dbReference>
<reference evidence="2" key="1">
    <citation type="submission" date="2012-09" db="EMBL/GenBank/DDBJ databases">
        <authorList>
            <person name="Martin A.A."/>
        </authorList>
    </citation>
    <scope>NUCLEOTIDE SEQUENCE</scope>
</reference>